<feature type="compositionally biased region" description="Basic and acidic residues" evidence="3">
    <location>
        <begin position="755"/>
        <end position="765"/>
    </location>
</feature>
<dbReference type="PANTHER" id="PTHR16091:SF1">
    <property type="entry name" value="TETRATRICOPEPTIDE REPEAT PROTEIN 17"/>
    <property type="match status" value="1"/>
</dbReference>
<evidence type="ECO:0000256" key="4">
    <source>
        <dbReference type="SAM" id="SignalP"/>
    </source>
</evidence>
<dbReference type="InterPro" id="IPR011990">
    <property type="entry name" value="TPR-like_helical_dom_sf"/>
</dbReference>
<dbReference type="PANTHER" id="PTHR16091">
    <property type="entry name" value="TTC17 PROTEIN"/>
    <property type="match status" value="1"/>
</dbReference>
<reference evidence="5 6" key="1">
    <citation type="submission" date="2024-02" db="EMBL/GenBank/DDBJ databases">
        <authorList>
            <person name="Daric V."/>
            <person name="Darras S."/>
        </authorList>
    </citation>
    <scope>NUCLEOTIDE SEQUENCE [LARGE SCALE GENOMIC DNA]</scope>
</reference>
<feature type="region of interest" description="Disordered" evidence="3">
    <location>
        <begin position="429"/>
        <end position="470"/>
    </location>
</feature>
<evidence type="ECO:0008006" key="7">
    <source>
        <dbReference type="Google" id="ProtNLM"/>
    </source>
</evidence>
<feature type="compositionally biased region" description="Polar residues" evidence="3">
    <location>
        <begin position="446"/>
        <end position="464"/>
    </location>
</feature>
<feature type="coiled-coil region" evidence="2">
    <location>
        <begin position="817"/>
        <end position="847"/>
    </location>
</feature>
<comment type="caution">
    <text evidence="5">The sequence shown here is derived from an EMBL/GenBank/DDBJ whole genome shotgun (WGS) entry which is preliminary data.</text>
</comment>
<keyword evidence="2" id="KW-0175">Coiled coil</keyword>
<evidence type="ECO:0000256" key="3">
    <source>
        <dbReference type="SAM" id="MobiDB-lite"/>
    </source>
</evidence>
<feature type="compositionally biased region" description="Basic and acidic residues" evidence="3">
    <location>
        <begin position="775"/>
        <end position="793"/>
    </location>
</feature>
<accession>A0ABP0FNB1</accession>
<feature type="coiled-coil region" evidence="2">
    <location>
        <begin position="47"/>
        <end position="77"/>
    </location>
</feature>
<dbReference type="Pfam" id="PF13181">
    <property type="entry name" value="TPR_8"/>
    <property type="match status" value="1"/>
</dbReference>
<sequence length="1072" mass="121851">MLILLFTLLFCRHGDASTHWMVTEDGRIQQQMESPFTMKQPEDLVSFMRQDIQHKELKQRKEKLLQEQAEIENNEDKDVELESRHYRQDPDCRAAGKRLPDFELYASSVLPLENKDIQISDHIDIVSVPSSDVNAPNCTTAYNLPYSIHAYDHLQGVQRRACFAPFPVTGLKSTMSFLENPDNAATAINVALEKNSTSWVVYNLASFYWRMKGDSREAVECVRRALHFSPEEYKDVALVNLGNILHRAHYTINATIVMLHALEISTDFNINFFTLGNMYAVLGMYNESIHYYKETLLRQPVFKAAKTRLAAVKCQLKLQEKLEIQHTSLKRTLEELQNYKVKHEKFLEDQKRFMNQHLPIKKQYEQHLSYEHQTIKEGKFRHKCQVKTNKSSSVLVCNISNPTSSNHTSDEIVYLHDATKPIPMTAIKKETATIVRQPNRKKSKKSPLSTNQQTNAEDAISDQTDSVDDVATDDQPTRILYDWTNPSWPPVDSCGSYSSYYETWDDFPSAYIDPETRGFPVRQLLTSYINLNDGDMHPQPWESPDCKHLEVLESTPYDHIVELPSNLKHWKQDLRLQNFLLMHVNQGRVWPDDLGQRILSALQKALKEKNKNNLWLLYNLAGLYWRVYGDNTRAVECLRRSVHHVPVQHSDIPIVSLSNIMYRLGKVNNSFHLLIYALKVNDSEPATYLSMGNALQAQENVTGAVQFYSYALLLYPQYTEAYHSLLVVKCRNLTQQKLDSLEVIQNFNAATQEADRKAKEVKETTPQEESNSLNPKRDGADKKAIGVDEKTTPDADGAGSLIRDADSIISDLKNATSNDLDEKMASARELMKKLDEMRSSLGQLVNEARSTKDSDDDDESSPLTCQGAIDDVDFRYVSNATLINGFDVTQVNTDLNTVDADPVCVLSDDIDLYDVISTKNLNEGPAENQFTQALKNILGDDIASRLASALLSYPTSWKFSYLTSYFWRATGNAAEAMDCLLLSLSVAPEEEHDVIMYVISDYLALLSNYDDAIKVAMEMKHTPQSCYLIGNIHAAKGDYSSASSQYKQAMKMDPKFADSKLRHKAASCLTNS</sequence>
<keyword evidence="1" id="KW-0802">TPR repeat</keyword>
<feature type="repeat" description="TPR" evidence="1">
    <location>
        <begin position="685"/>
        <end position="718"/>
    </location>
</feature>
<evidence type="ECO:0000313" key="6">
    <source>
        <dbReference type="Proteomes" id="UP001642483"/>
    </source>
</evidence>
<dbReference type="Proteomes" id="UP001642483">
    <property type="component" value="Unassembled WGS sequence"/>
</dbReference>
<feature type="signal peptide" evidence="4">
    <location>
        <begin position="1"/>
        <end position="16"/>
    </location>
</feature>
<feature type="coiled-coil region" evidence="2">
    <location>
        <begin position="319"/>
        <end position="349"/>
    </location>
</feature>
<gene>
    <name evidence="5" type="ORF">CVLEPA_LOCUS10202</name>
</gene>
<dbReference type="EMBL" id="CAWYQH010000068">
    <property type="protein sequence ID" value="CAK8679965.1"/>
    <property type="molecule type" value="Genomic_DNA"/>
</dbReference>
<evidence type="ECO:0000313" key="5">
    <source>
        <dbReference type="EMBL" id="CAK8679965.1"/>
    </source>
</evidence>
<feature type="chain" id="PRO_5045155552" description="Tetratricopeptide repeat protein 17" evidence="4">
    <location>
        <begin position="17"/>
        <end position="1072"/>
    </location>
</feature>
<keyword evidence="4" id="KW-0732">Signal</keyword>
<evidence type="ECO:0000256" key="1">
    <source>
        <dbReference type="PROSITE-ProRule" id="PRU00339"/>
    </source>
</evidence>
<dbReference type="SMART" id="SM00028">
    <property type="entry name" value="TPR"/>
    <property type="match status" value="5"/>
</dbReference>
<proteinExistence type="predicted"/>
<dbReference type="InterPro" id="IPR052630">
    <property type="entry name" value="TTC17"/>
</dbReference>
<dbReference type="SUPFAM" id="SSF48452">
    <property type="entry name" value="TPR-like"/>
    <property type="match status" value="2"/>
</dbReference>
<evidence type="ECO:0000256" key="2">
    <source>
        <dbReference type="SAM" id="Coils"/>
    </source>
</evidence>
<keyword evidence="6" id="KW-1185">Reference proteome</keyword>
<organism evidence="5 6">
    <name type="scientific">Clavelina lepadiformis</name>
    <name type="common">Light-bulb sea squirt</name>
    <name type="synonym">Ascidia lepadiformis</name>
    <dbReference type="NCBI Taxonomy" id="159417"/>
    <lineage>
        <taxon>Eukaryota</taxon>
        <taxon>Metazoa</taxon>
        <taxon>Chordata</taxon>
        <taxon>Tunicata</taxon>
        <taxon>Ascidiacea</taxon>
        <taxon>Aplousobranchia</taxon>
        <taxon>Clavelinidae</taxon>
        <taxon>Clavelina</taxon>
    </lineage>
</organism>
<feature type="region of interest" description="Disordered" evidence="3">
    <location>
        <begin position="755"/>
        <end position="799"/>
    </location>
</feature>
<dbReference type="PROSITE" id="PS50005">
    <property type="entry name" value="TPR"/>
    <property type="match status" value="2"/>
</dbReference>
<dbReference type="InterPro" id="IPR019734">
    <property type="entry name" value="TPR_rpt"/>
</dbReference>
<protein>
    <recommendedName>
        <fullName evidence="7">Tetratricopeptide repeat protein 17</fullName>
    </recommendedName>
</protein>
<dbReference type="Gene3D" id="1.25.40.10">
    <property type="entry name" value="Tetratricopeptide repeat domain"/>
    <property type="match status" value="3"/>
</dbReference>
<name>A0ABP0FNB1_CLALP</name>
<feature type="repeat" description="TPR" evidence="1">
    <location>
        <begin position="1023"/>
        <end position="1056"/>
    </location>
</feature>